<evidence type="ECO:0000256" key="1">
    <source>
        <dbReference type="SAM" id="MobiDB-lite"/>
    </source>
</evidence>
<evidence type="ECO:0000313" key="3">
    <source>
        <dbReference type="Proteomes" id="UP000765509"/>
    </source>
</evidence>
<name>A0A9Q3E1F9_9BASI</name>
<feature type="compositionally biased region" description="Polar residues" evidence="1">
    <location>
        <begin position="8"/>
        <end position="26"/>
    </location>
</feature>
<gene>
    <name evidence="2" type="ORF">O181_053915</name>
</gene>
<protein>
    <submittedName>
        <fullName evidence="2">Uncharacterized protein</fullName>
    </submittedName>
</protein>
<comment type="caution">
    <text evidence="2">The sequence shown here is derived from an EMBL/GenBank/DDBJ whole genome shotgun (WGS) entry which is preliminary data.</text>
</comment>
<accession>A0A9Q3E1F9</accession>
<reference evidence="2" key="1">
    <citation type="submission" date="2021-03" db="EMBL/GenBank/DDBJ databases">
        <title>Draft genome sequence of rust myrtle Austropuccinia psidii MF-1, a brazilian biotype.</title>
        <authorList>
            <person name="Quecine M.C."/>
            <person name="Pachon D.M.R."/>
            <person name="Bonatelli M.L."/>
            <person name="Correr F.H."/>
            <person name="Franceschini L.M."/>
            <person name="Leite T.F."/>
            <person name="Margarido G.R.A."/>
            <person name="Almeida C.A."/>
            <person name="Ferrarezi J.A."/>
            <person name="Labate C.A."/>
        </authorList>
    </citation>
    <scope>NUCLEOTIDE SEQUENCE</scope>
    <source>
        <strain evidence="2">MF-1</strain>
    </source>
</reference>
<evidence type="ECO:0000313" key="2">
    <source>
        <dbReference type="EMBL" id="MBW0514200.1"/>
    </source>
</evidence>
<sequence length="126" mass="13984">MIPLAHNHSANSSIHLNPTPKTQPTCSKNLPQQNISFINHSKIGFQDSSSGLELWKFYININNPKFLKVPPNVTSRMDWSGDASLGHKISMTPIHVHSLCIGLLYLCGLVLMHMESQPGWPALDLS</sequence>
<dbReference type="AlphaFoldDB" id="A0A9Q3E1F9"/>
<keyword evidence="3" id="KW-1185">Reference proteome</keyword>
<dbReference type="EMBL" id="AVOT02023876">
    <property type="protein sequence ID" value="MBW0514200.1"/>
    <property type="molecule type" value="Genomic_DNA"/>
</dbReference>
<feature type="region of interest" description="Disordered" evidence="1">
    <location>
        <begin position="1"/>
        <end position="26"/>
    </location>
</feature>
<dbReference type="Proteomes" id="UP000765509">
    <property type="component" value="Unassembled WGS sequence"/>
</dbReference>
<proteinExistence type="predicted"/>
<organism evidence="2 3">
    <name type="scientific">Austropuccinia psidii MF-1</name>
    <dbReference type="NCBI Taxonomy" id="1389203"/>
    <lineage>
        <taxon>Eukaryota</taxon>
        <taxon>Fungi</taxon>
        <taxon>Dikarya</taxon>
        <taxon>Basidiomycota</taxon>
        <taxon>Pucciniomycotina</taxon>
        <taxon>Pucciniomycetes</taxon>
        <taxon>Pucciniales</taxon>
        <taxon>Sphaerophragmiaceae</taxon>
        <taxon>Austropuccinia</taxon>
    </lineage>
</organism>